<dbReference type="Proteomes" id="UP000600565">
    <property type="component" value="Unassembled WGS sequence"/>
</dbReference>
<sequence>MQLDKVLQFKQLMNEVISTHQTEADANTIKSIKQQLLAQSPNDYKEITAACFQKTTDFYINKLKEFVLFNNLHEATESIKKYAEQLINQSPQEYKEINYAYLHVKYELIGLAVDNSK</sequence>
<reference evidence="1 2" key="1">
    <citation type="submission" date="2020-08" db="EMBL/GenBank/DDBJ databases">
        <title>A Genomic Blueprint of the Chicken Gut Microbiome.</title>
        <authorList>
            <person name="Gilroy R."/>
            <person name="Ravi A."/>
            <person name="Getino M."/>
            <person name="Pursley I."/>
            <person name="Horton D.L."/>
            <person name="Alikhan N.-F."/>
            <person name="Baker D."/>
            <person name="Gharbi K."/>
            <person name="Hall N."/>
            <person name="Watson M."/>
            <person name="Adriaenssens E.M."/>
            <person name="Foster-Nyarko E."/>
            <person name="Jarju S."/>
            <person name="Secka A."/>
            <person name="Antonio M."/>
            <person name="Oren A."/>
            <person name="Chaudhuri R."/>
            <person name="La Ragione R.M."/>
            <person name="Hildebrand F."/>
            <person name="Pallen M.J."/>
        </authorList>
    </citation>
    <scope>NUCLEOTIDE SEQUENCE [LARGE SCALE GENOMIC DNA]</scope>
    <source>
        <strain evidence="1 2">Sa1YVA6</strain>
    </source>
</reference>
<dbReference type="EMBL" id="JACSPW010000023">
    <property type="protein sequence ID" value="MBD8034800.1"/>
    <property type="molecule type" value="Genomic_DNA"/>
</dbReference>
<gene>
    <name evidence="1" type="ORF">H9632_17185</name>
</gene>
<keyword evidence="2" id="KW-1185">Reference proteome</keyword>
<comment type="caution">
    <text evidence="1">The sequence shown here is derived from an EMBL/GenBank/DDBJ whole genome shotgun (WGS) entry which is preliminary data.</text>
</comment>
<proteinExistence type="predicted"/>
<accession>A0ABR8XS75</accession>
<evidence type="ECO:0000313" key="2">
    <source>
        <dbReference type="Proteomes" id="UP000600565"/>
    </source>
</evidence>
<dbReference type="RefSeq" id="WP_191705286.1">
    <property type="nucleotide sequence ID" value="NZ_JACSPW010000023.1"/>
</dbReference>
<protein>
    <submittedName>
        <fullName evidence="1">Uncharacterized protein</fullName>
    </submittedName>
</protein>
<evidence type="ECO:0000313" key="1">
    <source>
        <dbReference type="EMBL" id="MBD8034800.1"/>
    </source>
</evidence>
<organism evidence="1 2">
    <name type="scientific">Solibacillus merdavium</name>
    <dbReference type="NCBI Taxonomy" id="2762218"/>
    <lineage>
        <taxon>Bacteria</taxon>
        <taxon>Bacillati</taxon>
        <taxon>Bacillota</taxon>
        <taxon>Bacilli</taxon>
        <taxon>Bacillales</taxon>
        <taxon>Caryophanaceae</taxon>
        <taxon>Solibacillus</taxon>
    </lineage>
</organism>
<name>A0ABR8XS75_9BACL</name>